<dbReference type="InterPro" id="IPR003593">
    <property type="entry name" value="AAA+_ATPase"/>
</dbReference>
<dbReference type="GO" id="GO:0003700">
    <property type="term" value="F:DNA-binding transcription factor activity"/>
    <property type="evidence" value="ECO:0007669"/>
    <property type="project" value="InterPro"/>
</dbReference>
<dbReference type="AlphaFoldDB" id="A0A7M2WQP9"/>
<feature type="domain" description="Sigma-54 factor interaction" evidence="3">
    <location>
        <begin position="187"/>
        <end position="425"/>
    </location>
</feature>
<evidence type="ECO:0000256" key="2">
    <source>
        <dbReference type="ARBA" id="ARBA00022840"/>
    </source>
</evidence>
<keyword evidence="1" id="KW-0547">Nucleotide-binding</keyword>
<protein>
    <submittedName>
        <fullName evidence="4">Sigma 54-interacting transcriptional regulator</fullName>
    </submittedName>
</protein>
<evidence type="ECO:0000313" key="5">
    <source>
        <dbReference type="Proteomes" id="UP000593765"/>
    </source>
</evidence>
<dbReference type="Gene3D" id="3.40.50.300">
    <property type="entry name" value="P-loop containing nucleotide triphosphate hydrolases"/>
    <property type="match status" value="1"/>
</dbReference>
<dbReference type="InterPro" id="IPR027417">
    <property type="entry name" value="P-loop_NTPase"/>
</dbReference>
<keyword evidence="2" id="KW-0067">ATP-binding</keyword>
<accession>A0A7M2WQP9</accession>
<dbReference type="KEGG" id="hbs:IPV69_14840"/>
<dbReference type="NCBIfam" id="NF038308">
    <property type="entry name" value="RNA_repair_RtcR"/>
    <property type="match status" value="1"/>
</dbReference>
<dbReference type="RefSeq" id="WP_206290471.1">
    <property type="nucleotide sequence ID" value="NZ_CP063458.1"/>
</dbReference>
<name>A0A7M2WQP9_9BACT</name>
<organism evidence="4 5">
    <name type="scientific">Humisphaera borealis</name>
    <dbReference type="NCBI Taxonomy" id="2807512"/>
    <lineage>
        <taxon>Bacteria</taxon>
        <taxon>Pseudomonadati</taxon>
        <taxon>Planctomycetota</taxon>
        <taxon>Phycisphaerae</taxon>
        <taxon>Tepidisphaerales</taxon>
        <taxon>Tepidisphaeraceae</taxon>
        <taxon>Humisphaera</taxon>
    </lineage>
</organism>
<dbReference type="InterPro" id="IPR058031">
    <property type="entry name" value="AAA_lid_NorR"/>
</dbReference>
<dbReference type="SMART" id="SM00382">
    <property type="entry name" value="AAA"/>
    <property type="match status" value="1"/>
</dbReference>
<dbReference type="EMBL" id="CP063458">
    <property type="protein sequence ID" value="QOV87564.1"/>
    <property type="molecule type" value="Genomic_DNA"/>
</dbReference>
<dbReference type="Pfam" id="PF00158">
    <property type="entry name" value="Sigma54_activat"/>
    <property type="match status" value="1"/>
</dbReference>
<reference evidence="4 5" key="1">
    <citation type="submission" date="2020-10" db="EMBL/GenBank/DDBJ databases">
        <title>Wide distribution of Phycisphaera-like planctomycetes from WD2101 soil group in peatlands and genome analysis of the first cultivated representative.</title>
        <authorList>
            <person name="Dedysh S.N."/>
            <person name="Beletsky A.V."/>
            <person name="Ivanova A."/>
            <person name="Kulichevskaya I.S."/>
            <person name="Suzina N.E."/>
            <person name="Philippov D.A."/>
            <person name="Rakitin A.L."/>
            <person name="Mardanov A.V."/>
            <person name="Ravin N.V."/>
        </authorList>
    </citation>
    <scope>NUCLEOTIDE SEQUENCE [LARGE SCALE GENOMIC DNA]</scope>
    <source>
        <strain evidence="4 5">M1803</strain>
    </source>
</reference>
<proteinExistence type="predicted"/>
<keyword evidence="5" id="KW-1185">Reference proteome</keyword>
<dbReference type="PANTHER" id="PTHR32071">
    <property type="entry name" value="TRANSCRIPTIONAL REGULATORY PROTEIN"/>
    <property type="match status" value="1"/>
</dbReference>
<evidence type="ECO:0000259" key="3">
    <source>
        <dbReference type="PROSITE" id="PS50045"/>
    </source>
</evidence>
<gene>
    <name evidence="4" type="ORF">IPV69_14840</name>
</gene>
<dbReference type="PROSITE" id="PS50045">
    <property type="entry name" value="SIGMA54_INTERACT_4"/>
    <property type="match status" value="1"/>
</dbReference>
<dbReference type="Pfam" id="PF25601">
    <property type="entry name" value="AAA_lid_14"/>
    <property type="match status" value="1"/>
</dbReference>
<dbReference type="SUPFAM" id="SSF52540">
    <property type="entry name" value="P-loop containing nucleoside triphosphate hydrolases"/>
    <property type="match status" value="1"/>
</dbReference>
<dbReference type="InterPro" id="IPR009715">
    <property type="entry name" value="RtcR"/>
</dbReference>
<dbReference type="Proteomes" id="UP000593765">
    <property type="component" value="Chromosome"/>
</dbReference>
<dbReference type="InterPro" id="IPR002078">
    <property type="entry name" value="Sigma_54_int"/>
</dbReference>
<dbReference type="PANTHER" id="PTHR32071:SF14">
    <property type="entry name" value="TRANSCRIPTIONAL REGULATORY PROTEIN RTCR"/>
    <property type="match status" value="1"/>
</dbReference>
<dbReference type="Pfam" id="PF06956">
    <property type="entry name" value="RtcR"/>
    <property type="match status" value="1"/>
</dbReference>
<dbReference type="InterPro" id="IPR017183">
    <property type="entry name" value="Sigma54_dep_tscrpt_act_RtcR"/>
</dbReference>
<evidence type="ECO:0000256" key="1">
    <source>
        <dbReference type="ARBA" id="ARBA00022741"/>
    </source>
</evidence>
<sequence length="539" mass="60261">MPKPNKRQVAIGLLGPMLDSGKGTTRWERWRPTVSLFQHEDLAIDRFELLFEPKFTALKTIVSDDIRSVSPQTEVREHQLHFADAWDFQDVFGGLHDFCRSYAFNPDEEDYLVHITTGTHVAQICLFLLTESRYFPGKLIQTAPPTKWGSGPGSYGVVDLDLSKYDRLASRFDRETRESTSLLKSGIETRSDTFNRLIERIERVAVASKAPILLNGPTGAGKSHLARQIYELKKSRRQIAGPFVEVNCATLRGDGAMSALFGHVKGSFTGAASDRPGLLRAADGGLLFLDEIGELGTDEQAMLLRAIEEKRFLPVGSDKEARSDFQLIAGTNCDLPAAVAGGRFREDLLARINLWTFALPPLRERREDIEPNLTYELERFAQREGVKVAFNREARERFLAFAIGGDATWIGNFRDLNAAVTRMATLAAGGRITVETVAEEVDRLRRQWASTSLRDAGRASDDECLGSVLTNDAMEKIDRFDRVQLAEVIRVCRQSRTLSDAGRTLFAASRAQKAKPNDADRLRKYLARFGLDWEKACEG</sequence>
<dbReference type="PIRSF" id="PIRSF037354">
    <property type="entry name" value="Txn_actvtr_RtcR"/>
    <property type="match status" value="1"/>
</dbReference>
<dbReference type="CDD" id="cd00009">
    <property type="entry name" value="AAA"/>
    <property type="match status" value="1"/>
</dbReference>
<dbReference type="GO" id="GO:0005524">
    <property type="term" value="F:ATP binding"/>
    <property type="evidence" value="ECO:0007669"/>
    <property type="project" value="UniProtKB-KW"/>
</dbReference>
<dbReference type="Gene3D" id="1.10.8.60">
    <property type="match status" value="1"/>
</dbReference>
<evidence type="ECO:0000313" key="4">
    <source>
        <dbReference type="EMBL" id="QOV87564.1"/>
    </source>
</evidence>